<proteinExistence type="predicted"/>
<reference evidence="1 2" key="1">
    <citation type="submission" date="2015-04" db="EMBL/GenBank/DDBJ databases">
        <title>Whole genome shotgun sequence of Sphingomonas changbaiensis NBRC 104936.</title>
        <authorList>
            <person name="Katano-Makiyama Y."/>
            <person name="Hosoyama A."/>
            <person name="Hashimoto M."/>
            <person name="Noguchi M."/>
            <person name="Tsuchikane K."/>
            <person name="Ohji S."/>
            <person name="Yamazoe A."/>
            <person name="Ichikawa N."/>
            <person name="Kimura A."/>
            <person name="Fujita N."/>
        </authorList>
    </citation>
    <scope>NUCLEOTIDE SEQUENCE [LARGE SCALE GENOMIC DNA]</scope>
    <source>
        <strain evidence="1 2">NBRC 104936</strain>
    </source>
</reference>
<sequence length="447" mass="48819">MRHARVIAAARPLPMRALVWLIAAALAVFALARWLESRPVAELPIRQSSAGAPSYAVAIAQMDRKLAGLRQLAAGRPDDWLMQERIAHQLMQRARLTGSFHDYADAQAALDRGFATAAPRSGPHLTQAALALSLHRLGVAERMLDAVDHYAVPAEAEVRAGEDAMRGDIALYRGQYGRARDVYLKLGEAGERPDQRLAIFWSKAGRPDDALAAIRRVERAGLVPGQALAQLALLRGTIELQRGNWDQADAAFADAERRFPGWWLSEAYRAQMLALRGNYPQAIRAFEALTARNDDPMLCDAIAGLYRARGDYAQTEFWAARAAKGWAERLRLLPEAALGHAVEHELAFGSAGRALDLARRDFANRPHGATAIALGWALIANNRPAEALRLIDAVNRSSWQSAEQHLVAARAHALLGQSEAADAEQDTALGLNPHALDPTATLLWYGH</sequence>
<accession>A0A0E9MT09</accession>
<gene>
    <name evidence="1" type="ORF">SCH01S_51_00450</name>
</gene>
<organism evidence="1 2">
    <name type="scientific">Sphingomonas changbaiensis NBRC 104936</name>
    <dbReference type="NCBI Taxonomy" id="1219043"/>
    <lineage>
        <taxon>Bacteria</taxon>
        <taxon>Pseudomonadati</taxon>
        <taxon>Pseudomonadota</taxon>
        <taxon>Alphaproteobacteria</taxon>
        <taxon>Sphingomonadales</taxon>
        <taxon>Sphingomonadaceae</taxon>
        <taxon>Sphingomonas</taxon>
    </lineage>
</organism>
<name>A0A0E9MT09_9SPHN</name>
<protein>
    <recommendedName>
        <fullName evidence="3">Tetratricopeptide repeat protein</fullName>
    </recommendedName>
</protein>
<dbReference type="AlphaFoldDB" id="A0A0E9MT09"/>
<dbReference type="EMBL" id="BBWU01000051">
    <property type="protein sequence ID" value="GAO40714.1"/>
    <property type="molecule type" value="Genomic_DNA"/>
</dbReference>
<evidence type="ECO:0000313" key="2">
    <source>
        <dbReference type="Proteomes" id="UP000033202"/>
    </source>
</evidence>
<dbReference type="SUPFAM" id="SSF48452">
    <property type="entry name" value="TPR-like"/>
    <property type="match status" value="1"/>
</dbReference>
<dbReference type="STRING" id="1219043.SCH01S_51_00450"/>
<keyword evidence="2" id="KW-1185">Reference proteome</keyword>
<evidence type="ECO:0008006" key="3">
    <source>
        <dbReference type="Google" id="ProtNLM"/>
    </source>
</evidence>
<comment type="caution">
    <text evidence="1">The sequence shown here is derived from an EMBL/GenBank/DDBJ whole genome shotgun (WGS) entry which is preliminary data.</text>
</comment>
<evidence type="ECO:0000313" key="1">
    <source>
        <dbReference type="EMBL" id="GAO40714.1"/>
    </source>
</evidence>
<dbReference type="OrthoDB" id="5727094at2"/>
<dbReference type="Gene3D" id="1.25.40.10">
    <property type="entry name" value="Tetratricopeptide repeat domain"/>
    <property type="match status" value="1"/>
</dbReference>
<dbReference type="Proteomes" id="UP000033202">
    <property type="component" value="Unassembled WGS sequence"/>
</dbReference>
<dbReference type="InterPro" id="IPR011990">
    <property type="entry name" value="TPR-like_helical_dom_sf"/>
</dbReference>